<reference evidence="1" key="1">
    <citation type="submission" date="2019-08" db="EMBL/GenBank/DDBJ databases">
        <authorList>
            <person name="Kucharzyk K."/>
            <person name="Murdoch R.W."/>
            <person name="Higgins S."/>
            <person name="Loffler F."/>
        </authorList>
    </citation>
    <scope>NUCLEOTIDE SEQUENCE</scope>
</reference>
<accession>A0A644SJY4</accession>
<comment type="caution">
    <text evidence="1">The sequence shown here is derived from an EMBL/GenBank/DDBJ whole genome shotgun (WGS) entry which is preliminary data.</text>
</comment>
<proteinExistence type="predicted"/>
<dbReference type="EMBL" id="VSSQ01000001">
    <property type="protein sequence ID" value="MPL55014.1"/>
    <property type="molecule type" value="Genomic_DNA"/>
</dbReference>
<gene>
    <name evidence="1" type="ORF">SDC9_00481</name>
</gene>
<sequence length="54" mass="5977">MEKQKVVLVTGKKCTVSGEWEVEGTISTVVYISKGETMPAYCGKSVKWILIRKG</sequence>
<name>A0A644SJY4_9ZZZZ</name>
<organism evidence="1">
    <name type="scientific">bioreactor metagenome</name>
    <dbReference type="NCBI Taxonomy" id="1076179"/>
    <lineage>
        <taxon>unclassified sequences</taxon>
        <taxon>metagenomes</taxon>
        <taxon>ecological metagenomes</taxon>
    </lineage>
</organism>
<protein>
    <submittedName>
        <fullName evidence="1">Uncharacterized protein</fullName>
    </submittedName>
</protein>
<dbReference type="AlphaFoldDB" id="A0A644SJY4"/>
<evidence type="ECO:0000313" key="1">
    <source>
        <dbReference type="EMBL" id="MPL55014.1"/>
    </source>
</evidence>